<evidence type="ECO:0000313" key="2">
    <source>
        <dbReference type="Proteomes" id="UP000003227"/>
    </source>
</evidence>
<gene>
    <name evidence="1" type="ORF">HMPREF0220_3215</name>
</gene>
<sequence length="81" mass="9855">RQFKTKSEEKSYSFILTKWYVKFKAPLKSGWACSRFILTKWYVKLVDNLVLGLRLISFILTKWYVKHVIEIIYNMIEKVLY</sequence>
<name>D5Q8I1_CLODI</name>
<comment type="caution">
    <text evidence="1">The sequence shown here is derived from an EMBL/GenBank/DDBJ whole genome shotgun (WGS) entry which is preliminary data.</text>
</comment>
<evidence type="ECO:0000313" key="1">
    <source>
        <dbReference type="EMBL" id="EFH05756.1"/>
    </source>
</evidence>
<dbReference type="AlphaFoldDB" id="D5Q8I1"/>
<dbReference type="EMBL" id="ADNX01000087">
    <property type="protein sequence ID" value="EFH05756.1"/>
    <property type="molecule type" value="Genomic_DNA"/>
</dbReference>
<dbReference type="HOGENOM" id="CLU_2563843_0_0_9"/>
<feature type="non-terminal residue" evidence="1">
    <location>
        <position position="1"/>
    </location>
</feature>
<proteinExistence type="predicted"/>
<organism evidence="1 2">
    <name type="scientific">Clostridioides difficile NAP08</name>
    <dbReference type="NCBI Taxonomy" id="525259"/>
    <lineage>
        <taxon>Bacteria</taxon>
        <taxon>Bacillati</taxon>
        <taxon>Bacillota</taxon>
        <taxon>Clostridia</taxon>
        <taxon>Peptostreptococcales</taxon>
        <taxon>Peptostreptococcaceae</taxon>
        <taxon>Clostridioides</taxon>
    </lineage>
</organism>
<accession>D5Q8I1</accession>
<protein>
    <submittedName>
        <fullName evidence="1">Uncharacterized protein</fullName>
    </submittedName>
</protein>
<dbReference type="Proteomes" id="UP000003227">
    <property type="component" value="Unassembled WGS sequence"/>
</dbReference>
<reference evidence="1 2" key="1">
    <citation type="submission" date="2010-05" db="EMBL/GenBank/DDBJ databases">
        <authorList>
            <person name="Qin X."/>
            <person name="Bachman B."/>
            <person name="Battles P."/>
            <person name="Bell A."/>
            <person name="Bess C."/>
            <person name="Bickham C."/>
            <person name="Chaboub L."/>
            <person name="Chen D."/>
            <person name="Coyle M."/>
            <person name="Deiros D.R."/>
            <person name="Dinh H."/>
            <person name="Forbes L."/>
            <person name="Fowler G."/>
            <person name="Francisco L."/>
            <person name="Fu Q."/>
            <person name="Gubbala S."/>
            <person name="Hale W."/>
            <person name="Han Y."/>
            <person name="Hemphill L."/>
            <person name="Highlander S.K."/>
            <person name="Hirani K."/>
            <person name="Hogues M."/>
            <person name="Jackson L."/>
            <person name="Jakkamsetti A."/>
            <person name="Javaid M."/>
            <person name="Jiang H."/>
            <person name="Korchina V."/>
            <person name="Kovar C."/>
            <person name="Lara F."/>
            <person name="Lee S."/>
            <person name="Mata R."/>
            <person name="Mathew T."/>
            <person name="Moen C."/>
            <person name="Morales K."/>
            <person name="Munidasa M."/>
            <person name="Nazareth L."/>
            <person name="Ngo R."/>
            <person name="Nguyen L."/>
            <person name="Okwuonu G."/>
            <person name="Ongeri F."/>
            <person name="Patil S."/>
            <person name="Petrosino J."/>
            <person name="Pham C."/>
            <person name="Pham P."/>
            <person name="Pu L.-L."/>
            <person name="Puazo M."/>
            <person name="Raj R."/>
            <person name="Reid J."/>
            <person name="Rouhana J."/>
            <person name="Saada N."/>
            <person name="Shang Y."/>
            <person name="Simmons D."/>
            <person name="Thornton R."/>
            <person name="Warren J."/>
            <person name="Weissenberger G."/>
            <person name="Zhang J."/>
            <person name="Zhang L."/>
            <person name="Zhou C."/>
            <person name="Zhu D."/>
            <person name="Muzny D."/>
            <person name="Worley K."/>
            <person name="Gibbs R."/>
        </authorList>
    </citation>
    <scope>NUCLEOTIDE SEQUENCE [LARGE SCALE GENOMIC DNA]</scope>
    <source>
        <strain evidence="1 2">NAP08</strain>
    </source>
</reference>